<organism evidence="9">
    <name type="scientific">Salvia splendens</name>
    <name type="common">Scarlet sage</name>
    <dbReference type="NCBI Taxonomy" id="180675"/>
    <lineage>
        <taxon>Eukaryota</taxon>
        <taxon>Viridiplantae</taxon>
        <taxon>Streptophyta</taxon>
        <taxon>Embryophyta</taxon>
        <taxon>Tracheophyta</taxon>
        <taxon>Spermatophyta</taxon>
        <taxon>Magnoliopsida</taxon>
        <taxon>eudicotyledons</taxon>
        <taxon>Gunneridae</taxon>
        <taxon>Pentapetalae</taxon>
        <taxon>asterids</taxon>
        <taxon>lamiids</taxon>
        <taxon>Lamiales</taxon>
        <taxon>Lamiaceae</taxon>
        <taxon>Nepetoideae</taxon>
        <taxon>Mentheae</taxon>
        <taxon>Salviinae</taxon>
        <taxon>Salvia</taxon>
        <taxon>Salvia subgen. Calosphace</taxon>
        <taxon>core Calosphace</taxon>
    </lineage>
</organism>
<evidence type="ECO:0000256" key="2">
    <source>
        <dbReference type="ARBA" id="ARBA00022692"/>
    </source>
</evidence>
<evidence type="ECO:0000313" key="9">
    <source>
        <dbReference type="EMBL" id="KAG6383406.1"/>
    </source>
</evidence>
<evidence type="ECO:0000256" key="1">
    <source>
        <dbReference type="ARBA" id="ARBA00004127"/>
    </source>
</evidence>
<evidence type="ECO:0000256" key="5">
    <source>
        <dbReference type="ARBA" id="ARBA00023136"/>
    </source>
</evidence>
<feature type="transmembrane region" description="Helical" evidence="7">
    <location>
        <begin position="35"/>
        <end position="62"/>
    </location>
</feature>
<evidence type="ECO:0000256" key="3">
    <source>
        <dbReference type="ARBA" id="ARBA00022729"/>
    </source>
</evidence>
<dbReference type="InterPro" id="IPR009606">
    <property type="entry name" value="DEAL/Modifying_wall_lignin1/2"/>
</dbReference>
<comment type="similarity">
    <text evidence="6">Belongs to the DESIGUAL family.</text>
</comment>
<sequence length="197" mass="21297">MERRVIIVCCVVGFLGLLSAATGFAAEAKRVKESCIVLGLTAAVFSLMIAQIIINVATGCVCCRKGSHQSSSRWSIALVCFVVSWFTFVIAFLLLLTGAALNDQHGEENLYFGSYYCYVVKPGVFAGAAVLSLASVTLGIFYYLTLTSGKEGNETWGSHVPPGRGAIAMGQPQFPPHNTDAPPVFVHEDTYMRRQFT</sequence>
<reference evidence="9" key="1">
    <citation type="submission" date="2018-01" db="EMBL/GenBank/DDBJ databases">
        <authorList>
            <person name="Mao J.F."/>
        </authorList>
    </citation>
    <scope>NUCLEOTIDE SEQUENCE</scope>
    <source>
        <strain evidence="9">Huo1</strain>
        <tissue evidence="9">Leaf</tissue>
    </source>
</reference>
<dbReference type="Pfam" id="PF06749">
    <property type="entry name" value="DUF1218"/>
    <property type="match status" value="1"/>
</dbReference>
<evidence type="ECO:0000256" key="6">
    <source>
        <dbReference type="ARBA" id="ARBA00029467"/>
    </source>
</evidence>
<keyword evidence="2 7" id="KW-0812">Transmembrane</keyword>
<dbReference type="EMBL" id="PNBA02000587">
    <property type="protein sequence ID" value="KAG6383406.1"/>
    <property type="molecule type" value="Genomic_DNA"/>
</dbReference>
<evidence type="ECO:0000256" key="8">
    <source>
        <dbReference type="SAM" id="SignalP"/>
    </source>
</evidence>
<dbReference type="GO" id="GO:0012505">
    <property type="term" value="C:endomembrane system"/>
    <property type="evidence" value="ECO:0007669"/>
    <property type="project" value="UniProtKB-SubCell"/>
</dbReference>
<dbReference type="InterPro" id="IPR052222">
    <property type="entry name" value="DESIGUAL"/>
</dbReference>
<comment type="caution">
    <text evidence="9">The sequence shown here is derived from an EMBL/GenBank/DDBJ whole genome shotgun (WGS) entry which is preliminary data.</text>
</comment>
<keyword evidence="10" id="KW-1185">Reference proteome</keyword>
<evidence type="ECO:0000256" key="4">
    <source>
        <dbReference type="ARBA" id="ARBA00022989"/>
    </source>
</evidence>
<feature type="signal peptide" evidence="8">
    <location>
        <begin position="1"/>
        <end position="20"/>
    </location>
</feature>
<keyword evidence="5 7" id="KW-0472">Membrane</keyword>
<keyword evidence="4 7" id="KW-1133">Transmembrane helix</keyword>
<evidence type="ECO:0000313" key="10">
    <source>
        <dbReference type="Proteomes" id="UP000298416"/>
    </source>
</evidence>
<evidence type="ECO:0000256" key="7">
    <source>
        <dbReference type="SAM" id="Phobius"/>
    </source>
</evidence>
<protein>
    <submittedName>
        <fullName evidence="9">Uncharacterized protein</fullName>
    </submittedName>
</protein>
<name>A0A8X8VVZ0_SALSN</name>
<gene>
    <name evidence="9" type="ORF">SASPL_156841</name>
</gene>
<dbReference type="AlphaFoldDB" id="A0A8X8VVZ0"/>
<keyword evidence="3 8" id="KW-0732">Signal</keyword>
<feature type="transmembrane region" description="Helical" evidence="7">
    <location>
        <begin position="74"/>
        <end position="102"/>
    </location>
</feature>
<feature type="transmembrane region" description="Helical" evidence="7">
    <location>
        <begin position="122"/>
        <end position="144"/>
    </location>
</feature>
<dbReference type="Proteomes" id="UP000298416">
    <property type="component" value="Unassembled WGS sequence"/>
</dbReference>
<accession>A0A8X8VVZ0</accession>
<comment type="subcellular location">
    <subcellularLocation>
        <location evidence="1">Endomembrane system</location>
        <topology evidence="1">Multi-pass membrane protein</topology>
    </subcellularLocation>
</comment>
<reference evidence="9" key="2">
    <citation type="submission" date="2020-08" db="EMBL/GenBank/DDBJ databases">
        <title>Plant Genome Project.</title>
        <authorList>
            <person name="Zhang R.-G."/>
        </authorList>
    </citation>
    <scope>NUCLEOTIDE SEQUENCE</scope>
    <source>
        <strain evidence="9">Huo1</strain>
        <tissue evidence="9">Leaf</tissue>
    </source>
</reference>
<proteinExistence type="inferred from homology"/>
<feature type="chain" id="PRO_5036452881" evidence="8">
    <location>
        <begin position="21"/>
        <end position="197"/>
    </location>
</feature>
<dbReference type="PANTHER" id="PTHR31769">
    <property type="entry name" value="OS07G0462200 PROTEIN-RELATED"/>
    <property type="match status" value="1"/>
</dbReference>